<feature type="region of interest" description="Disordered" evidence="1">
    <location>
        <begin position="63"/>
        <end position="87"/>
    </location>
</feature>
<dbReference type="KEGG" id="msei:MSEDJ_15790"/>
<accession>A0A7I7QMC2</accession>
<evidence type="ECO:0000256" key="1">
    <source>
        <dbReference type="SAM" id="MobiDB-lite"/>
    </source>
</evidence>
<organism evidence="3 4">
    <name type="scientific">Mycolicibacterium sediminis</name>
    <dbReference type="NCBI Taxonomy" id="1286180"/>
    <lineage>
        <taxon>Bacteria</taxon>
        <taxon>Bacillati</taxon>
        <taxon>Actinomycetota</taxon>
        <taxon>Actinomycetes</taxon>
        <taxon>Mycobacteriales</taxon>
        <taxon>Mycobacteriaceae</taxon>
        <taxon>Mycolicibacterium</taxon>
    </lineage>
</organism>
<gene>
    <name evidence="3" type="ORF">MSEDJ_15790</name>
</gene>
<dbReference type="EMBL" id="AP022588">
    <property type="protein sequence ID" value="BBY27483.1"/>
    <property type="molecule type" value="Genomic_DNA"/>
</dbReference>
<dbReference type="Proteomes" id="UP000467193">
    <property type="component" value="Chromosome"/>
</dbReference>
<sequence>MLCAGVAITGLGLSTGLSAGIAQAEVPLDGPFSGAREIRSAGNRPQADQPGALGRGHLAMSTGWSITGQGRGNHNALWTTTHEKRRF</sequence>
<feature type="chain" id="PRO_5038766312" evidence="2">
    <location>
        <begin position="20"/>
        <end position="87"/>
    </location>
</feature>
<evidence type="ECO:0000256" key="2">
    <source>
        <dbReference type="SAM" id="SignalP"/>
    </source>
</evidence>
<feature type="signal peptide" evidence="2">
    <location>
        <begin position="1"/>
        <end position="19"/>
    </location>
</feature>
<name>A0A7I7QMC2_9MYCO</name>
<protein>
    <submittedName>
        <fullName evidence="3">Uncharacterized protein</fullName>
    </submittedName>
</protein>
<evidence type="ECO:0000313" key="4">
    <source>
        <dbReference type="Proteomes" id="UP000467193"/>
    </source>
</evidence>
<keyword evidence="4" id="KW-1185">Reference proteome</keyword>
<reference evidence="3 4" key="1">
    <citation type="journal article" date="2019" name="Emerg. Microbes Infect.">
        <title>Comprehensive subspecies identification of 175 nontuberculous mycobacteria species based on 7547 genomic profiles.</title>
        <authorList>
            <person name="Matsumoto Y."/>
            <person name="Kinjo T."/>
            <person name="Motooka D."/>
            <person name="Nabeya D."/>
            <person name="Jung N."/>
            <person name="Uechi K."/>
            <person name="Horii T."/>
            <person name="Iida T."/>
            <person name="Fujita J."/>
            <person name="Nakamura S."/>
        </authorList>
    </citation>
    <scope>NUCLEOTIDE SEQUENCE [LARGE SCALE GENOMIC DNA]</scope>
    <source>
        <strain evidence="3 4">JCM 17899</strain>
    </source>
</reference>
<dbReference type="AlphaFoldDB" id="A0A7I7QMC2"/>
<proteinExistence type="predicted"/>
<keyword evidence="2" id="KW-0732">Signal</keyword>
<evidence type="ECO:0000313" key="3">
    <source>
        <dbReference type="EMBL" id="BBY27483.1"/>
    </source>
</evidence>